<evidence type="ECO:0000313" key="1">
    <source>
        <dbReference type="EMBL" id="MEX3932154.1"/>
    </source>
</evidence>
<name>A0ACC6TXM7_9BURK</name>
<accession>A0ACC6TXM7</accession>
<evidence type="ECO:0000313" key="2">
    <source>
        <dbReference type="Proteomes" id="UP001558850"/>
    </source>
</evidence>
<reference evidence="1" key="1">
    <citation type="submission" date="2024-07" db="EMBL/GenBank/DDBJ databases">
        <title>A survey of Mimosa microsymbionts across Brazilian biomes reveals a high diversity of Paraburkholderia nodulating endemic species, but also that Cupriavidus is common as a symbiont of widespread species.</title>
        <authorList>
            <person name="Rouws L."/>
            <person name="Barauna A."/>
            <person name="Beukes C."/>
            <person name="Rouws J.R.C."/>
            <person name="De Faria S.M."/>
            <person name="Gross E."/>
            <person name="Bueno Dos Reis Junior F."/>
            <person name="Simon M.F."/>
            <person name="Maluk M."/>
            <person name="Odee D.W."/>
            <person name="Kenicer G."/>
            <person name="Young J.P.W."/>
            <person name="Reis V.M."/>
            <person name="Zilli J."/>
            <person name="James E.K."/>
        </authorList>
    </citation>
    <scope>NUCLEOTIDE SEQUENCE</scope>
    <source>
        <strain evidence="1">EG181B</strain>
    </source>
</reference>
<organism evidence="1 2">
    <name type="scientific">Paraburkholderia phymatum</name>
    <dbReference type="NCBI Taxonomy" id="148447"/>
    <lineage>
        <taxon>Bacteria</taxon>
        <taxon>Pseudomonadati</taxon>
        <taxon>Pseudomonadota</taxon>
        <taxon>Betaproteobacteria</taxon>
        <taxon>Burkholderiales</taxon>
        <taxon>Burkholderiaceae</taxon>
        <taxon>Paraburkholderia</taxon>
    </lineage>
</organism>
<sequence>MSSKSFVQAIGTTLASVATLASVSTFAAAEPPKIGYSAGFLTDPFQSVLVEGTLDQSKSTGLAVLPASNANGDAAKQITDVRNLVAAGAKLLIVNPTDSRAIVPALDFAKEKSIPVIAVDAAPAGGTVYMIVRADNIKMGEQACEAMGKALNGKGKVLSLMGDQATTNGRDRTVGFDDCMKKNFPNVKVIEQPTNWKPEKAASITQTILTSNPDLNGIYAQSDSVMLQGVLSVLKSAGKLAPKGDPKHIALVTIDGTQTALKNIREKYVDAAISQPLDLYIKHAVFFAHQALKTPDTADHGDIKANVVALGSNKMDLIPATVVDEKNVNDSSLWGNAKK</sequence>
<proteinExistence type="predicted"/>
<gene>
    <name evidence="1" type="ORF">AB4Y32_10145</name>
</gene>
<comment type="caution">
    <text evidence="1">The sequence shown here is derived from an EMBL/GenBank/DDBJ whole genome shotgun (WGS) entry which is preliminary data.</text>
</comment>
<dbReference type="Proteomes" id="UP001558850">
    <property type="component" value="Unassembled WGS sequence"/>
</dbReference>
<protein>
    <submittedName>
        <fullName evidence="1">Sugar ABC transporter substrate-binding protein</fullName>
    </submittedName>
</protein>
<dbReference type="EMBL" id="JBFRCH010000004">
    <property type="protein sequence ID" value="MEX3932154.1"/>
    <property type="molecule type" value="Genomic_DNA"/>
</dbReference>
<keyword evidence="2" id="KW-1185">Reference proteome</keyword>